<dbReference type="RefSeq" id="WP_212674685.1">
    <property type="nucleotide sequence ID" value="NZ_JAGSPJ010000002.1"/>
</dbReference>
<organism evidence="1 2">
    <name type="scientific">Undibacterium fentianense</name>
    <dbReference type="NCBI Taxonomy" id="2828728"/>
    <lineage>
        <taxon>Bacteria</taxon>
        <taxon>Pseudomonadati</taxon>
        <taxon>Pseudomonadota</taxon>
        <taxon>Betaproteobacteria</taxon>
        <taxon>Burkholderiales</taxon>
        <taxon>Oxalobacteraceae</taxon>
        <taxon>Undibacterium</taxon>
    </lineage>
</organism>
<evidence type="ECO:0000313" key="2">
    <source>
        <dbReference type="Proteomes" id="UP000678545"/>
    </source>
</evidence>
<dbReference type="AlphaFoldDB" id="A0A941E6C0"/>
<sequence>MSLFSEEVVVFDRQWLISESVTPRQTTHPNWMVSRKKFIQKMMDLSFPGCHGHTKQSATVGACMVFALESVRDRPENLKSDPVSPRAKVYDELAFFGDSSICLRHALASSGLAKNIIVIGTRSREHVTRMADHYWQRLYAEASIPQS</sequence>
<protein>
    <submittedName>
        <fullName evidence="1">Uncharacterized protein</fullName>
    </submittedName>
</protein>
<name>A0A941E6C0_9BURK</name>
<dbReference type="EMBL" id="JAGSPJ010000002">
    <property type="protein sequence ID" value="MBR7799538.1"/>
    <property type="molecule type" value="Genomic_DNA"/>
</dbReference>
<evidence type="ECO:0000313" key="1">
    <source>
        <dbReference type="EMBL" id="MBR7799538.1"/>
    </source>
</evidence>
<gene>
    <name evidence="1" type="ORF">KDM90_05965</name>
</gene>
<reference evidence="1" key="1">
    <citation type="submission" date="2021-04" db="EMBL/GenBank/DDBJ databases">
        <title>novel species isolated from subtropical streams in China.</title>
        <authorList>
            <person name="Lu H."/>
        </authorList>
    </citation>
    <scope>NUCLEOTIDE SEQUENCE</scope>
    <source>
        <strain evidence="1">FT137W</strain>
    </source>
</reference>
<keyword evidence="2" id="KW-1185">Reference proteome</keyword>
<proteinExistence type="predicted"/>
<comment type="caution">
    <text evidence="1">The sequence shown here is derived from an EMBL/GenBank/DDBJ whole genome shotgun (WGS) entry which is preliminary data.</text>
</comment>
<accession>A0A941E6C0</accession>
<dbReference type="Proteomes" id="UP000678545">
    <property type="component" value="Unassembled WGS sequence"/>
</dbReference>